<dbReference type="InterPro" id="IPR000719">
    <property type="entry name" value="Prot_kinase_dom"/>
</dbReference>
<evidence type="ECO:0000256" key="3">
    <source>
        <dbReference type="ARBA" id="ARBA00022777"/>
    </source>
</evidence>
<dbReference type="Pfam" id="PF00069">
    <property type="entry name" value="Pkinase"/>
    <property type="match status" value="1"/>
</dbReference>
<dbReference type="Proteomes" id="UP001291926">
    <property type="component" value="Unassembled WGS sequence"/>
</dbReference>
<reference evidence="7 8" key="1">
    <citation type="journal article" date="2023" name="bioRxiv">
        <title>Genome report: Whole genome sequence and annotation of Penstemon davidsonii.</title>
        <authorList>
            <person name="Ostevik K.L."/>
            <person name="Alabady M."/>
            <person name="Zhang M."/>
            <person name="Rausher M.D."/>
        </authorList>
    </citation>
    <scope>NUCLEOTIDE SEQUENCE [LARGE SCALE GENOMIC DNA]</scope>
    <source>
        <strain evidence="7">DNT005</strain>
        <tissue evidence="7">Whole leaf</tissue>
    </source>
</reference>
<dbReference type="InterPro" id="IPR008271">
    <property type="entry name" value="Ser/Thr_kinase_AS"/>
</dbReference>
<keyword evidence="3" id="KW-0808">Transferase</keyword>
<keyword evidence="2" id="KW-0723">Serine/threonine-protein kinase</keyword>
<evidence type="ECO:0000256" key="4">
    <source>
        <dbReference type="ARBA" id="ARBA00047899"/>
    </source>
</evidence>
<evidence type="ECO:0000256" key="2">
    <source>
        <dbReference type="ARBA" id="ARBA00022527"/>
    </source>
</evidence>
<keyword evidence="3" id="KW-0418">Kinase</keyword>
<dbReference type="Gene3D" id="3.30.200.20">
    <property type="entry name" value="Phosphorylase Kinase, domain 1"/>
    <property type="match status" value="1"/>
</dbReference>
<dbReference type="EMBL" id="JAYDYQ010001087">
    <property type="protein sequence ID" value="KAK4492384.1"/>
    <property type="molecule type" value="Genomic_DNA"/>
</dbReference>
<organism evidence="7 8">
    <name type="scientific">Penstemon davidsonii</name>
    <dbReference type="NCBI Taxonomy" id="160366"/>
    <lineage>
        <taxon>Eukaryota</taxon>
        <taxon>Viridiplantae</taxon>
        <taxon>Streptophyta</taxon>
        <taxon>Embryophyta</taxon>
        <taxon>Tracheophyta</taxon>
        <taxon>Spermatophyta</taxon>
        <taxon>Magnoliopsida</taxon>
        <taxon>eudicotyledons</taxon>
        <taxon>Gunneridae</taxon>
        <taxon>Pentapetalae</taxon>
        <taxon>asterids</taxon>
        <taxon>lamiids</taxon>
        <taxon>Lamiales</taxon>
        <taxon>Plantaginaceae</taxon>
        <taxon>Cheloneae</taxon>
        <taxon>Penstemon</taxon>
    </lineage>
</organism>
<dbReference type="InterPro" id="IPR050588">
    <property type="entry name" value="WNK_Ser-Thr_kinase"/>
</dbReference>
<evidence type="ECO:0000256" key="5">
    <source>
        <dbReference type="ARBA" id="ARBA00048679"/>
    </source>
</evidence>
<gene>
    <name evidence="7" type="ORF">RD792_003189</name>
</gene>
<dbReference type="SUPFAM" id="SSF56112">
    <property type="entry name" value="Protein kinase-like (PK-like)"/>
    <property type="match status" value="1"/>
</dbReference>
<comment type="catalytic activity">
    <reaction evidence="5">
        <text>L-seryl-[protein] + ATP = O-phospho-L-seryl-[protein] + ADP + H(+)</text>
        <dbReference type="Rhea" id="RHEA:17989"/>
        <dbReference type="Rhea" id="RHEA-COMP:9863"/>
        <dbReference type="Rhea" id="RHEA-COMP:11604"/>
        <dbReference type="ChEBI" id="CHEBI:15378"/>
        <dbReference type="ChEBI" id="CHEBI:29999"/>
        <dbReference type="ChEBI" id="CHEBI:30616"/>
        <dbReference type="ChEBI" id="CHEBI:83421"/>
        <dbReference type="ChEBI" id="CHEBI:456216"/>
        <dbReference type="EC" id="2.7.11.1"/>
    </reaction>
</comment>
<name>A0ABR0DT45_9LAMI</name>
<evidence type="ECO:0000313" key="8">
    <source>
        <dbReference type="Proteomes" id="UP001291926"/>
    </source>
</evidence>
<comment type="caution">
    <text evidence="7">The sequence shown here is derived from an EMBL/GenBank/DDBJ whole genome shotgun (WGS) entry which is preliminary data.</text>
</comment>
<sequence length="314" mass="36039">MDSMDFLVQQNLDPNDDDIAENSPCGQYTRYNTLIGKGTFKEVYKGFDHIHNIEIAWNKICIQETSTHEKPTLDSINELEKLCYEAVLLKSMNHKNIMNCYTYWVDEENRTVNIITEFLCSGSLRQHLEKHGKVKNVETIKNWGRQILQGLHYLHTQYPCIIHRDLKCDNIFVNIEKGEVKIGDFGLSTVRQQGQVHEREVPGTREFMAPEIYLKGNNELVDVYSFGMCLIELATAKLPYAECKNIAQFIKKLKYGNKPSILKKVKDHEVKEIIEKCLLPALSRPSALELLNDPFFSDSLDIELDSPCSSSTTS</sequence>
<dbReference type="PROSITE" id="PS00108">
    <property type="entry name" value="PROTEIN_KINASE_ST"/>
    <property type="match status" value="1"/>
</dbReference>
<accession>A0ABR0DT45</accession>
<evidence type="ECO:0000256" key="1">
    <source>
        <dbReference type="ARBA" id="ARBA00012513"/>
    </source>
</evidence>
<dbReference type="PROSITE" id="PS50011">
    <property type="entry name" value="PROTEIN_KINASE_DOM"/>
    <property type="match status" value="1"/>
</dbReference>
<dbReference type="EC" id="2.7.11.1" evidence="1"/>
<dbReference type="SMART" id="SM00220">
    <property type="entry name" value="S_TKc"/>
    <property type="match status" value="1"/>
</dbReference>
<evidence type="ECO:0000313" key="7">
    <source>
        <dbReference type="EMBL" id="KAK4492384.1"/>
    </source>
</evidence>
<dbReference type="Gene3D" id="1.10.510.10">
    <property type="entry name" value="Transferase(Phosphotransferase) domain 1"/>
    <property type="match status" value="1"/>
</dbReference>
<comment type="catalytic activity">
    <reaction evidence="4">
        <text>L-threonyl-[protein] + ATP = O-phospho-L-threonyl-[protein] + ADP + H(+)</text>
        <dbReference type="Rhea" id="RHEA:46608"/>
        <dbReference type="Rhea" id="RHEA-COMP:11060"/>
        <dbReference type="Rhea" id="RHEA-COMP:11605"/>
        <dbReference type="ChEBI" id="CHEBI:15378"/>
        <dbReference type="ChEBI" id="CHEBI:30013"/>
        <dbReference type="ChEBI" id="CHEBI:30616"/>
        <dbReference type="ChEBI" id="CHEBI:61977"/>
        <dbReference type="ChEBI" id="CHEBI:456216"/>
        <dbReference type="EC" id="2.7.11.1"/>
    </reaction>
</comment>
<dbReference type="PANTHER" id="PTHR13902">
    <property type="entry name" value="SERINE/THREONINE-PROTEIN KINASE WNK WITH NO LYSINE -RELATED"/>
    <property type="match status" value="1"/>
</dbReference>
<evidence type="ECO:0000259" key="6">
    <source>
        <dbReference type="PROSITE" id="PS50011"/>
    </source>
</evidence>
<protein>
    <recommendedName>
        <fullName evidence="1">non-specific serine/threonine protein kinase</fullName>
        <ecNumber evidence="1">2.7.11.1</ecNumber>
    </recommendedName>
</protein>
<feature type="domain" description="Protein kinase" evidence="6">
    <location>
        <begin position="29"/>
        <end position="296"/>
    </location>
</feature>
<dbReference type="InterPro" id="IPR011009">
    <property type="entry name" value="Kinase-like_dom_sf"/>
</dbReference>
<keyword evidence="8" id="KW-1185">Reference proteome</keyword>
<proteinExistence type="predicted"/>